<gene>
    <name evidence="2" type="ORF">D9758_018075</name>
</gene>
<evidence type="ECO:0000313" key="3">
    <source>
        <dbReference type="Proteomes" id="UP000559256"/>
    </source>
</evidence>
<organism evidence="2 3">
    <name type="scientific">Tetrapyrgos nigripes</name>
    <dbReference type="NCBI Taxonomy" id="182062"/>
    <lineage>
        <taxon>Eukaryota</taxon>
        <taxon>Fungi</taxon>
        <taxon>Dikarya</taxon>
        <taxon>Basidiomycota</taxon>
        <taxon>Agaricomycotina</taxon>
        <taxon>Agaricomycetes</taxon>
        <taxon>Agaricomycetidae</taxon>
        <taxon>Agaricales</taxon>
        <taxon>Marasmiineae</taxon>
        <taxon>Marasmiaceae</taxon>
        <taxon>Tetrapyrgos</taxon>
    </lineage>
</organism>
<dbReference type="EMBL" id="JAACJM010000251">
    <property type="protein sequence ID" value="KAF5334828.1"/>
    <property type="molecule type" value="Genomic_DNA"/>
</dbReference>
<feature type="transmembrane region" description="Helical" evidence="1">
    <location>
        <begin position="31"/>
        <end position="51"/>
    </location>
</feature>
<keyword evidence="1" id="KW-0812">Transmembrane</keyword>
<accession>A0A8H5FFS8</accession>
<sequence length="134" mass="15103">MSSGTLEGQQPSLPIVSSDIEVLKIWLLQTAVSWLLCGINVPLVFIIIFIILSQRKRHLNAQLILFAFVVLMFLFTIGHVVVNTQFILVQLPNFSYTGPNVVKSDQQEMIFEIATAIFDRLNFVIGDGIVIWRA</sequence>
<comment type="caution">
    <text evidence="2">The sequence shown here is derived from an EMBL/GenBank/DDBJ whole genome shotgun (WGS) entry which is preliminary data.</text>
</comment>
<name>A0A8H5FFS8_9AGAR</name>
<evidence type="ECO:0000313" key="2">
    <source>
        <dbReference type="EMBL" id="KAF5334828.1"/>
    </source>
</evidence>
<keyword evidence="1" id="KW-0472">Membrane</keyword>
<evidence type="ECO:0000256" key="1">
    <source>
        <dbReference type="SAM" id="Phobius"/>
    </source>
</evidence>
<reference evidence="2 3" key="1">
    <citation type="journal article" date="2020" name="ISME J.">
        <title>Uncovering the hidden diversity of litter-decomposition mechanisms in mushroom-forming fungi.</title>
        <authorList>
            <person name="Floudas D."/>
            <person name="Bentzer J."/>
            <person name="Ahren D."/>
            <person name="Johansson T."/>
            <person name="Persson P."/>
            <person name="Tunlid A."/>
        </authorList>
    </citation>
    <scope>NUCLEOTIDE SEQUENCE [LARGE SCALE GENOMIC DNA]</scope>
    <source>
        <strain evidence="2 3">CBS 291.85</strain>
    </source>
</reference>
<dbReference type="AlphaFoldDB" id="A0A8H5FFS8"/>
<feature type="transmembrane region" description="Helical" evidence="1">
    <location>
        <begin position="63"/>
        <end position="82"/>
    </location>
</feature>
<keyword evidence="1" id="KW-1133">Transmembrane helix</keyword>
<protein>
    <submittedName>
        <fullName evidence="2">Uncharacterized protein</fullName>
    </submittedName>
</protein>
<keyword evidence="3" id="KW-1185">Reference proteome</keyword>
<dbReference type="OrthoDB" id="3259206at2759"/>
<dbReference type="Proteomes" id="UP000559256">
    <property type="component" value="Unassembled WGS sequence"/>
</dbReference>
<proteinExistence type="predicted"/>